<protein>
    <recommendedName>
        <fullName evidence="4">Secreted protein</fullName>
    </recommendedName>
</protein>
<accession>A0ABS9DIN9</accession>
<reference evidence="2" key="1">
    <citation type="submission" date="2022-01" db="EMBL/GenBank/DDBJ databases">
        <title>Gordonia xiamenensis sp. nov., isolated from surface seawater in Xiamen.</title>
        <authorList>
            <person name="He Y.F."/>
        </authorList>
    </citation>
    <scope>NUCLEOTIDE SEQUENCE</scope>
    <source>
        <strain evidence="2">GW1C4-4</strain>
    </source>
</reference>
<organism evidence="2 3">
    <name type="scientific">Gordonia tangerina</name>
    <dbReference type="NCBI Taxonomy" id="2911060"/>
    <lineage>
        <taxon>Bacteria</taxon>
        <taxon>Bacillati</taxon>
        <taxon>Actinomycetota</taxon>
        <taxon>Actinomycetes</taxon>
        <taxon>Mycobacteriales</taxon>
        <taxon>Gordoniaceae</taxon>
        <taxon>Gordonia</taxon>
    </lineage>
</organism>
<gene>
    <name evidence="2" type="ORF">L1892_11910</name>
</gene>
<keyword evidence="3" id="KW-1185">Reference proteome</keyword>
<keyword evidence="1" id="KW-1133">Transmembrane helix</keyword>
<evidence type="ECO:0000256" key="1">
    <source>
        <dbReference type="SAM" id="Phobius"/>
    </source>
</evidence>
<keyword evidence="1" id="KW-0472">Membrane</keyword>
<name>A0ABS9DIN9_9ACTN</name>
<sequence length="187" mass="20750">MTFGETLGDLAASPAMGAIVALAGVGATMWFNHRSNEAQRRERRSTSLRDEVAVLLGEEATTKELHADVFYRSLEQWMQRSNPDGVRERGDAVMAARAPYIEHCAKLRRLAIRITLFADDPAIVRALDRFRDLQWNAPMKAAHSDESGVAGLDAYEELCRELASMFGDLEAATWMYLHPPEATGRGA</sequence>
<feature type="transmembrane region" description="Helical" evidence="1">
    <location>
        <begin position="12"/>
        <end position="31"/>
    </location>
</feature>
<keyword evidence="1" id="KW-0812">Transmembrane</keyword>
<comment type="caution">
    <text evidence="2">The sequence shown here is derived from an EMBL/GenBank/DDBJ whole genome shotgun (WGS) entry which is preliminary data.</text>
</comment>
<dbReference type="Proteomes" id="UP001108089">
    <property type="component" value="Unassembled WGS sequence"/>
</dbReference>
<evidence type="ECO:0000313" key="3">
    <source>
        <dbReference type="Proteomes" id="UP001108089"/>
    </source>
</evidence>
<proteinExistence type="predicted"/>
<dbReference type="EMBL" id="JAKGCU010000009">
    <property type="protein sequence ID" value="MCF3939079.1"/>
    <property type="molecule type" value="Genomic_DNA"/>
</dbReference>
<evidence type="ECO:0000313" key="2">
    <source>
        <dbReference type="EMBL" id="MCF3939079.1"/>
    </source>
</evidence>
<evidence type="ECO:0008006" key="4">
    <source>
        <dbReference type="Google" id="ProtNLM"/>
    </source>
</evidence>